<evidence type="ECO:0000256" key="7">
    <source>
        <dbReference type="ARBA" id="ARBA00023054"/>
    </source>
</evidence>
<dbReference type="PANTHER" id="PTHR21230">
    <property type="entry name" value="VESICLE TRANSPORT V-SNARE PROTEIN VTI1-RELATED"/>
    <property type="match status" value="1"/>
</dbReference>
<keyword evidence="3" id="KW-0813">Transport</keyword>
<dbReference type="GO" id="GO:0031201">
    <property type="term" value="C:SNARE complex"/>
    <property type="evidence" value="ECO:0007669"/>
    <property type="project" value="TreeGrafter"/>
</dbReference>
<dbReference type="GO" id="GO:0048280">
    <property type="term" value="P:vesicle fusion with Golgi apparatus"/>
    <property type="evidence" value="ECO:0007669"/>
    <property type="project" value="TreeGrafter"/>
</dbReference>
<comment type="similarity">
    <text evidence="2">Belongs to the VTI1 family.</text>
</comment>
<dbReference type="Gene3D" id="1.20.5.110">
    <property type="match status" value="1"/>
</dbReference>
<dbReference type="AlphaFoldDB" id="A0A4Y2G727"/>
<comment type="subcellular location">
    <subcellularLocation>
        <location evidence="1">Membrane</location>
        <topology evidence="1">Single-pass type IV membrane protein</topology>
    </subcellularLocation>
</comment>
<evidence type="ECO:0000256" key="1">
    <source>
        <dbReference type="ARBA" id="ARBA00004211"/>
    </source>
</evidence>
<gene>
    <name evidence="12" type="primary">Vti1b</name>
    <name evidence="12" type="ORF">AVEN_85968_1</name>
</gene>
<dbReference type="GO" id="GO:0005794">
    <property type="term" value="C:Golgi apparatus"/>
    <property type="evidence" value="ECO:0007669"/>
    <property type="project" value="TreeGrafter"/>
</dbReference>
<evidence type="ECO:0000256" key="4">
    <source>
        <dbReference type="ARBA" id="ARBA00022692"/>
    </source>
</evidence>
<dbReference type="GO" id="GO:0005789">
    <property type="term" value="C:endoplasmic reticulum membrane"/>
    <property type="evidence" value="ECO:0007669"/>
    <property type="project" value="TreeGrafter"/>
</dbReference>
<dbReference type="GO" id="GO:0031902">
    <property type="term" value="C:late endosome membrane"/>
    <property type="evidence" value="ECO:0007669"/>
    <property type="project" value="TreeGrafter"/>
</dbReference>
<evidence type="ECO:0000256" key="9">
    <source>
        <dbReference type="SAM" id="MobiDB-lite"/>
    </source>
</evidence>
<dbReference type="OrthoDB" id="430637at2759"/>
<dbReference type="GO" id="GO:0042147">
    <property type="term" value="P:retrograde transport, endosome to Golgi"/>
    <property type="evidence" value="ECO:0007669"/>
    <property type="project" value="TreeGrafter"/>
</dbReference>
<evidence type="ECO:0000256" key="3">
    <source>
        <dbReference type="ARBA" id="ARBA00022448"/>
    </source>
</evidence>
<keyword evidence="8 10" id="KW-0472">Membrane</keyword>
<feature type="domain" description="Vesicle transport v-SNARE N-terminal" evidence="11">
    <location>
        <begin position="21"/>
        <end position="111"/>
    </location>
</feature>
<dbReference type="GO" id="GO:0000149">
    <property type="term" value="F:SNARE binding"/>
    <property type="evidence" value="ECO:0007669"/>
    <property type="project" value="TreeGrafter"/>
</dbReference>
<protein>
    <submittedName>
        <fullName evidence="12">Vesicle transport through interaction with t-SNAREs 1B</fullName>
    </submittedName>
</protein>
<dbReference type="GO" id="GO:0006891">
    <property type="term" value="P:intra-Golgi vesicle-mediated transport"/>
    <property type="evidence" value="ECO:0007669"/>
    <property type="project" value="TreeGrafter"/>
</dbReference>
<dbReference type="GO" id="GO:0005484">
    <property type="term" value="F:SNAP receptor activity"/>
    <property type="evidence" value="ECO:0007669"/>
    <property type="project" value="TreeGrafter"/>
</dbReference>
<dbReference type="GO" id="GO:0012507">
    <property type="term" value="C:ER to Golgi transport vesicle membrane"/>
    <property type="evidence" value="ECO:0007669"/>
    <property type="project" value="TreeGrafter"/>
</dbReference>
<keyword evidence="6 10" id="KW-1133">Transmembrane helix</keyword>
<evidence type="ECO:0000256" key="8">
    <source>
        <dbReference type="ARBA" id="ARBA00023136"/>
    </source>
</evidence>
<dbReference type="Gene3D" id="1.20.58.400">
    <property type="entry name" value="t-snare proteins"/>
    <property type="match status" value="1"/>
</dbReference>
<evidence type="ECO:0000256" key="6">
    <source>
        <dbReference type="ARBA" id="ARBA00022989"/>
    </source>
</evidence>
<dbReference type="CDD" id="cd15890">
    <property type="entry name" value="SNARE_Vti1b"/>
    <property type="match status" value="1"/>
</dbReference>
<dbReference type="GO" id="GO:0016236">
    <property type="term" value="P:macroautophagy"/>
    <property type="evidence" value="ECO:0007669"/>
    <property type="project" value="TreeGrafter"/>
</dbReference>
<dbReference type="GO" id="GO:0006886">
    <property type="term" value="P:intracellular protein transport"/>
    <property type="evidence" value="ECO:0007669"/>
    <property type="project" value="InterPro"/>
</dbReference>
<dbReference type="FunFam" id="1.20.5.110:FF:000002">
    <property type="entry name" value="Vesicle transport through interaction with t-SNAREsB"/>
    <property type="match status" value="1"/>
</dbReference>
<dbReference type="InterPro" id="IPR038407">
    <property type="entry name" value="v-SNARE_N_sf"/>
</dbReference>
<evidence type="ECO:0000256" key="10">
    <source>
        <dbReference type="SAM" id="Phobius"/>
    </source>
</evidence>
<dbReference type="EMBL" id="BGPR01001260">
    <property type="protein sequence ID" value="GBM49520.1"/>
    <property type="molecule type" value="Genomic_DNA"/>
</dbReference>
<dbReference type="PANTHER" id="PTHR21230:SF89">
    <property type="entry name" value="VESICLE TRANSPORT THROUGH INTERACTION WITH T-SNARES HOMOLOG 1B"/>
    <property type="match status" value="1"/>
</dbReference>
<reference evidence="12 13" key="1">
    <citation type="journal article" date="2019" name="Sci. Rep.">
        <title>Orb-weaving spider Araneus ventricosus genome elucidates the spidroin gene catalogue.</title>
        <authorList>
            <person name="Kono N."/>
            <person name="Nakamura H."/>
            <person name="Ohtoshi R."/>
            <person name="Moran D.A.P."/>
            <person name="Shinohara A."/>
            <person name="Yoshida Y."/>
            <person name="Fujiwara M."/>
            <person name="Mori M."/>
            <person name="Tomita M."/>
            <person name="Arakawa K."/>
        </authorList>
    </citation>
    <scope>NUCLEOTIDE SEQUENCE [LARGE SCALE GENOMIC DNA]</scope>
</reference>
<evidence type="ECO:0000259" key="11">
    <source>
        <dbReference type="Pfam" id="PF05008"/>
    </source>
</evidence>
<evidence type="ECO:0000256" key="2">
    <source>
        <dbReference type="ARBA" id="ARBA00006108"/>
    </source>
</evidence>
<evidence type="ECO:0000256" key="5">
    <source>
        <dbReference type="ARBA" id="ARBA00022927"/>
    </source>
</evidence>
<dbReference type="GO" id="GO:0006896">
    <property type="term" value="P:Golgi to vacuole transport"/>
    <property type="evidence" value="ECO:0007669"/>
    <property type="project" value="TreeGrafter"/>
</dbReference>
<name>A0A4Y2G727_ARAVE</name>
<feature type="compositionally biased region" description="Low complexity" evidence="9">
    <location>
        <begin position="129"/>
        <end position="142"/>
    </location>
</feature>
<comment type="caution">
    <text evidence="12">The sequence shown here is derived from an EMBL/GenBank/DDBJ whole genome shotgun (WGS) entry which is preliminary data.</text>
</comment>
<keyword evidence="4 10" id="KW-0812">Transmembrane</keyword>
<accession>A0A4Y2G727</accession>
<dbReference type="Proteomes" id="UP000499080">
    <property type="component" value="Unassembled WGS sequence"/>
</dbReference>
<dbReference type="Pfam" id="PF12352">
    <property type="entry name" value="V-SNARE_C"/>
    <property type="match status" value="1"/>
</dbReference>
<feature type="region of interest" description="Disordered" evidence="9">
    <location>
        <begin position="114"/>
        <end position="144"/>
    </location>
</feature>
<dbReference type="GO" id="GO:0005829">
    <property type="term" value="C:cytosol"/>
    <property type="evidence" value="ECO:0007669"/>
    <property type="project" value="GOC"/>
</dbReference>
<keyword evidence="5" id="KW-0653">Protein transport</keyword>
<dbReference type="InterPro" id="IPR010989">
    <property type="entry name" value="SNARE"/>
</dbReference>
<keyword evidence="13" id="KW-1185">Reference proteome</keyword>
<dbReference type="SUPFAM" id="SSF58038">
    <property type="entry name" value="SNARE fusion complex"/>
    <property type="match status" value="1"/>
</dbReference>
<feature type="transmembrane region" description="Helical" evidence="10">
    <location>
        <begin position="223"/>
        <end position="244"/>
    </location>
</feature>
<dbReference type="SUPFAM" id="SSF47661">
    <property type="entry name" value="t-snare proteins"/>
    <property type="match status" value="1"/>
</dbReference>
<dbReference type="GO" id="GO:1903076">
    <property type="term" value="P:regulation of protein localization to plasma membrane"/>
    <property type="evidence" value="ECO:0007669"/>
    <property type="project" value="TreeGrafter"/>
</dbReference>
<sequence>MESSKRKFKCRADKVKNQVKMSSENFESLEDDFIALKGRIASKIDEQLPRSSGQARKNLTRDVQRELDDAQRLIEDLDIEVKVAPYPFRMQMNNRLKGYRQDLSLLKKKMAHSESNVAASSRNQLLGAPSQPSNSPFSSSVSGNRGRLLQINETINRTTESVNRTQQIAAETDQVGIAVVDELGTQREALIRTKERLVDTDANLTKSRKILRSMYRRVMTNKLILIVIILLEIAILVGVVWYRFIRK</sequence>
<organism evidence="12 13">
    <name type="scientific">Araneus ventricosus</name>
    <name type="common">Orbweaver spider</name>
    <name type="synonym">Epeira ventricosa</name>
    <dbReference type="NCBI Taxonomy" id="182803"/>
    <lineage>
        <taxon>Eukaryota</taxon>
        <taxon>Metazoa</taxon>
        <taxon>Ecdysozoa</taxon>
        <taxon>Arthropoda</taxon>
        <taxon>Chelicerata</taxon>
        <taxon>Arachnida</taxon>
        <taxon>Araneae</taxon>
        <taxon>Araneomorphae</taxon>
        <taxon>Entelegynae</taxon>
        <taxon>Araneoidea</taxon>
        <taxon>Araneidae</taxon>
        <taxon>Araneus</taxon>
    </lineage>
</organism>
<evidence type="ECO:0000313" key="12">
    <source>
        <dbReference type="EMBL" id="GBM49520.1"/>
    </source>
</evidence>
<feature type="compositionally biased region" description="Polar residues" evidence="9">
    <location>
        <begin position="114"/>
        <end position="124"/>
    </location>
</feature>
<proteinExistence type="inferred from homology"/>
<dbReference type="Pfam" id="PF05008">
    <property type="entry name" value="V-SNARE"/>
    <property type="match status" value="1"/>
</dbReference>
<dbReference type="InterPro" id="IPR007705">
    <property type="entry name" value="Vesicle_trsprt_v-SNARE_N"/>
</dbReference>
<keyword evidence="7" id="KW-0175">Coiled coil</keyword>
<evidence type="ECO:0000313" key="13">
    <source>
        <dbReference type="Proteomes" id="UP000499080"/>
    </source>
</evidence>